<evidence type="ECO:0000256" key="2">
    <source>
        <dbReference type="SAM" id="SignalP"/>
    </source>
</evidence>
<keyword evidence="1 2" id="KW-0732">Signal</keyword>
<dbReference type="NCBIfam" id="TIGR04183">
    <property type="entry name" value="Por_Secre_tail"/>
    <property type="match status" value="1"/>
</dbReference>
<gene>
    <name evidence="4" type="ORF">ACFQ1O_05385</name>
</gene>
<feature type="chain" id="PRO_5046165050" evidence="2">
    <location>
        <begin position="21"/>
        <end position="291"/>
    </location>
</feature>
<feature type="domain" description="Secretion system C-terminal sorting" evidence="3">
    <location>
        <begin position="216"/>
        <end position="287"/>
    </location>
</feature>
<dbReference type="EMBL" id="JBHTJM010000006">
    <property type="protein sequence ID" value="MFD0963425.1"/>
    <property type="molecule type" value="Genomic_DNA"/>
</dbReference>
<comment type="caution">
    <text evidence="4">The sequence shown here is derived from an EMBL/GenBank/DDBJ whole genome shotgun (WGS) entry which is preliminary data.</text>
</comment>
<sequence length="291" mass="31640">MFTRFTLIAISLIATNYVFSQSVINCNQTSETLNGSHIAINQSYPNGSVSGCYTNIPFVTNSSAVAFVNNSSYTIAFTPPIQQVDFEMIGISSDSNDTFTINVNGINPTTDSNTYLTTNSSEGNPVFDNSSNIIQSHDTGIQVTDNLIRLAQNTNNTYSEGGGTLSVKNEITGISSVSFTFTETGSSIFPPDSAAFEIWLKQSLSVTNYQNDLFQIYPNPTVNNTYIGLPNTVSKAKIEIFSLTGKRIYNNTSTNIEGQIKLNTSSLSNGMYFLKITTDLGVGLKKLMKQS</sequence>
<evidence type="ECO:0000256" key="1">
    <source>
        <dbReference type="ARBA" id="ARBA00022729"/>
    </source>
</evidence>
<evidence type="ECO:0000313" key="4">
    <source>
        <dbReference type="EMBL" id="MFD0963425.1"/>
    </source>
</evidence>
<proteinExistence type="predicted"/>
<reference evidence="5" key="1">
    <citation type="journal article" date="2019" name="Int. J. Syst. Evol. Microbiol.">
        <title>The Global Catalogue of Microorganisms (GCM) 10K type strain sequencing project: providing services to taxonomists for standard genome sequencing and annotation.</title>
        <authorList>
            <consortium name="The Broad Institute Genomics Platform"/>
            <consortium name="The Broad Institute Genome Sequencing Center for Infectious Disease"/>
            <person name="Wu L."/>
            <person name="Ma J."/>
        </authorList>
    </citation>
    <scope>NUCLEOTIDE SEQUENCE [LARGE SCALE GENOMIC DNA]</scope>
    <source>
        <strain evidence="5">CCUG 62114</strain>
    </source>
</reference>
<keyword evidence="5" id="KW-1185">Reference proteome</keyword>
<evidence type="ECO:0000259" key="3">
    <source>
        <dbReference type="Pfam" id="PF18962"/>
    </source>
</evidence>
<protein>
    <submittedName>
        <fullName evidence="4">T9SS type A sorting domain-containing protein</fullName>
    </submittedName>
</protein>
<feature type="signal peptide" evidence="2">
    <location>
        <begin position="1"/>
        <end position="20"/>
    </location>
</feature>
<organism evidence="4 5">
    <name type="scientific">Pseudofulvibacter geojedonensis</name>
    <dbReference type="NCBI Taxonomy" id="1123758"/>
    <lineage>
        <taxon>Bacteria</taxon>
        <taxon>Pseudomonadati</taxon>
        <taxon>Bacteroidota</taxon>
        <taxon>Flavobacteriia</taxon>
        <taxon>Flavobacteriales</taxon>
        <taxon>Flavobacteriaceae</taxon>
        <taxon>Pseudofulvibacter</taxon>
    </lineage>
</organism>
<dbReference type="RefSeq" id="WP_377714127.1">
    <property type="nucleotide sequence ID" value="NZ_JBHTJM010000006.1"/>
</dbReference>
<dbReference type="Gene3D" id="2.60.40.3080">
    <property type="match status" value="1"/>
</dbReference>
<dbReference type="Proteomes" id="UP001596997">
    <property type="component" value="Unassembled WGS sequence"/>
</dbReference>
<name>A0ABW3I1N7_9FLAO</name>
<evidence type="ECO:0000313" key="5">
    <source>
        <dbReference type="Proteomes" id="UP001596997"/>
    </source>
</evidence>
<accession>A0ABW3I1N7</accession>
<dbReference type="Pfam" id="PF18962">
    <property type="entry name" value="Por_Secre_tail"/>
    <property type="match status" value="1"/>
</dbReference>
<dbReference type="InterPro" id="IPR026444">
    <property type="entry name" value="Secre_tail"/>
</dbReference>